<dbReference type="InterPro" id="IPR021276">
    <property type="entry name" value="DUF2855"/>
</dbReference>
<keyword evidence="2" id="KW-1185">Reference proteome</keyword>
<evidence type="ECO:0000313" key="1">
    <source>
        <dbReference type="EMBL" id="MCX2978556.1"/>
    </source>
</evidence>
<dbReference type="RefSeq" id="WP_279250253.1">
    <property type="nucleotide sequence ID" value="NZ_SHNO01000001.1"/>
</dbReference>
<gene>
    <name evidence="1" type="ORF">EYC82_14410</name>
</gene>
<sequence>MSNSAKRITISSRRKHLAETVVINDELSPLQGGDIRMRVDRVGLSANNLFYAQMGEAPFLKFFSVYPLAEKYKELANVPAWGIATVIESANRDFSVGERFRGFLHMTNVVQMKARRTPEGFEAFGGARDKINQAYNAFLTVDASDAAPISGSGERAELAMTAGPGAGSGFILYELLKMHNFYGGNSIVLTSGSSKLSLATALLLKEDRRKGSLQQLIAYTASRHTAFVESTGLYDEVITYDDDIPADSSLRHVLIDVAGDAKIYKRGKSRFVKAFAVGGTHSDAESSVFGAFGPGGFFKMFIDMVGPQRLKQWAAHRLSPRLEMFFAPTVIADLLNKWGREEMDRKSDAALASFVDSALNEGWITVNRADSPESAQVAYRRIVEGNVPPSEAVILSLACEEQT</sequence>
<organism evidence="1 2">
    <name type="scientific">Candidatus Marimicrobium litorale</name>
    <dbReference type="NCBI Taxonomy" id="2518991"/>
    <lineage>
        <taxon>Bacteria</taxon>
        <taxon>Pseudomonadati</taxon>
        <taxon>Pseudomonadota</taxon>
        <taxon>Gammaproteobacteria</taxon>
        <taxon>Cellvibrionales</taxon>
        <taxon>Halieaceae</taxon>
        <taxon>Marimicrobium</taxon>
    </lineage>
</organism>
<reference evidence="1" key="1">
    <citation type="submission" date="2019-02" db="EMBL/GenBank/DDBJ databases">
        <authorList>
            <person name="Li S.-H."/>
        </authorList>
    </citation>
    <scope>NUCLEOTIDE SEQUENCE</scope>
    <source>
        <strain evidence="1">IMCC11814</strain>
    </source>
</reference>
<accession>A0ABT3T9R4</accession>
<dbReference type="EMBL" id="SHNO01000001">
    <property type="protein sequence ID" value="MCX2978556.1"/>
    <property type="molecule type" value="Genomic_DNA"/>
</dbReference>
<name>A0ABT3T9R4_9GAMM</name>
<dbReference type="Pfam" id="PF11017">
    <property type="entry name" value="DUF2855"/>
    <property type="match status" value="1"/>
</dbReference>
<evidence type="ECO:0000313" key="2">
    <source>
        <dbReference type="Proteomes" id="UP001143304"/>
    </source>
</evidence>
<proteinExistence type="predicted"/>
<comment type="caution">
    <text evidence="1">The sequence shown here is derived from an EMBL/GenBank/DDBJ whole genome shotgun (WGS) entry which is preliminary data.</text>
</comment>
<dbReference type="Proteomes" id="UP001143304">
    <property type="component" value="Unassembled WGS sequence"/>
</dbReference>
<protein>
    <submittedName>
        <fullName evidence="1">DUF2855 family protein</fullName>
    </submittedName>
</protein>